<keyword evidence="8" id="KW-1185">Reference proteome</keyword>
<sequence length="394" mass="44445">MSTSVRHSGSVFSRGNPAYPRRPAPNPRLNHRISAPSYNTVVIVPARNEEAGILLSLKSLHRQTRRPDLIVVVVNNSTDNTEQYAAGYAGDPKTPPTVVLTLNNNPHKKAGALNYAMEWLRVRVGGRLDAVRHVLAMDADTELHPNFLERAINVMASDQKIGGVSAACFGRTGLWGSLWQRYLLGMQILEYGRAAHARYRTNVHTMSGAGSFYRGTALQSVIDRRGQVFWEDHRNLVEDYETTLALKEAGWKVTANEFCIAYTDLMPTLRELVVQRERWARGTVDALRLRGWSEFTRRAIVTLFFNFFGFACFLIWGSAYWTSLAGGNFQHWPAILLLTAFWAVYSAVAVRQLGWKAMLVQALLIPSMLYTMLNIYWSISSVLKSYFTPVPAWK</sequence>
<evidence type="ECO:0000256" key="2">
    <source>
        <dbReference type="ARBA" id="ARBA00022676"/>
    </source>
</evidence>
<dbReference type="PANTHER" id="PTHR43630">
    <property type="entry name" value="POLY-BETA-1,6-N-ACETYL-D-GLUCOSAMINE SYNTHASE"/>
    <property type="match status" value="1"/>
</dbReference>
<dbReference type="SUPFAM" id="SSF53448">
    <property type="entry name" value="Nucleotide-diphospho-sugar transferases"/>
    <property type="match status" value="1"/>
</dbReference>
<dbReference type="GO" id="GO:0016757">
    <property type="term" value="F:glycosyltransferase activity"/>
    <property type="evidence" value="ECO:0007669"/>
    <property type="project" value="UniProtKB-KW"/>
</dbReference>
<dbReference type="RefSeq" id="WP_179781409.1">
    <property type="nucleotide sequence ID" value="NZ_JACCHK010000001.1"/>
</dbReference>
<keyword evidence="5" id="KW-0472">Membrane</keyword>
<dbReference type="AlphaFoldDB" id="A0A7Z0BFK1"/>
<dbReference type="Pfam" id="PF00535">
    <property type="entry name" value="Glycos_transf_2"/>
    <property type="match status" value="1"/>
</dbReference>
<dbReference type="InterPro" id="IPR001173">
    <property type="entry name" value="Glyco_trans_2-like"/>
</dbReference>
<dbReference type="Proteomes" id="UP000523545">
    <property type="component" value="Unassembled WGS sequence"/>
</dbReference>
<evidence type="ECO:0000313" key="8">
    <source>
        <dbReference type="Proteomes" id="UP000523545"/>
    </source>
</evidence>
<keyword evidence="5" id="KW-0812">Transmembrane</keyword>
<evidence type="ECO:0000259" key="6">
    <source>
        <dbReference type="Pfam" id="PF00535"/>
    </source>
</evidence>
<feature type="transmembrane region" description="Helical" evidence="5">
    <location>
        <begin position="357"/>
        <end position="379"/>
    </location>
</feature>
<name>A0A7Z0BFK1_9ACTN</name>
<dbReference type="EMBL" id="JACCHK010000001">
    <property type="protein sequence ID" value="NYH43990.1"/>
    <property type="molecule type" value="Genomic_DNA"/>
</dbReference>
<evidence type="ECO:0000256" key="3">
    <source>
        <dbReference type="ARBA" id="ARBA00022679"/>
    </source>
</evidence>
<organism evidence="7 8">
    <name type="scientific">Micromonospora jinlongensis</name>
    <dbReference type="NCBI Taxonomy" id="1287877"/>
    <lineage>
        <taxon>Bacteria</taxon>
        <taxon>Bacillati</taxon>
        <taxon>Actinomycetota</taxon>
        <taxon>Actinomycetes</taxon>
        <taxon>Micromonosporales</taxon>
        <taxon>Micromonosporaceae</taxon>
        <taxon>Micromonospora</taxon>
    </lineage>
</organism>
<evidence type="ECO:0000256" key="5">
    <source>
        <dbReference type="SAM" id="Phobius"/>
    </source>
</evidence>
<accession>A0A7Z0BFK1</accession>
<keyword evidence="3 7" id="KW-0808">Transferase</keyword>
<proteinExistence type="inferred from homology"/>
<evidence type="ECO:0000256" key="4">
    <source>
        <dbReference type="SAM" id="MobiDB-lite"/>
    </source>
</evidence>
<evidence type="ECO:0000256" key="1">
    <source>
        <dbReference type="ARBA" id="ARBA00006739"/>
    </source>
</evidence>
<protein>
    <submittedName>
        <fullName evidence="7">Cellulose synthase/poly-beta-1,6-N-acetylglucosamine synthase-like glycosyltransferase</fullName>
    </submittedName>
</protein>
<feature type="compositionally biased region" description="Polar residues" evidence="4">
    <location>
        <begin position="1"/>
        <end position="13"/>
    </location>
</feature>
<feature type="region of interest" description="Disordered" evidence="4">
    <location>
        <begin position="1"/>
        <end position="32"/>
    </location>
</feature>
<dbReference type="Gene3D" id="3.90.550.10">
    <property type="entry name" value="Spore Coat Polysaccharide Biosynthesis Protein SpsA, Chain A"/>
    <property type="match status" value="1"/>
</dbReference>
<feature type="transmembrane region" description="Helical" evidence="5">
    <location>
        <begin position="299"/>
        <end position="319"/>
    </location>
</feature>
<feature type="transmembrane region" description="Helical" evidence="5">
    <location>
        <begin position="331"/>
        <end position="350"/>
    </location>
</feature>
<keyword evidence="2" id="KW-0328">Glycosyltransferase</keyword>
<comment type="caution">
    <text evidence="7">The sequence shown here is derived from an EMBL/GenBank/DDBJ whole genome shotgun (WGS) entry which is preliminary data.</text>
</comment>
<comment type="similarity">
    <text evidence="1">Belongs to the glycosyltransferase 2 family.</text>
</comment>
<dbReference type="CDD" id="cd06423">
    <property type="entry name" value="CESA_like"/>
    <property type="match status" value="1"/>
</dbReference>
<gene>
    <name evidence="7" type="ORF">HNR22_003717</name>
</gene>
<dbReference type="PANTHER" id="PTHR43630:SF1">
    <property type="entry name" value="POLY-BETA-1,6-N-ACETYL-D-GLUCOSAMINE SYNTHASE"/>
    <property type="match status" value="1"/>
</dbReference>
<evidence type="ECO:0000313" key="7">
    <source>
        <dbReference type="EMBL" id="NYH43990.1"/>
    </source>
</evidence>
<keyword evidence="5" id="KW-1133">Transmembrane helix</keyword>
<reference evidence="7 8" key="1">
    <citation type="submission" date="2020-07" db="EMBL/GenBank/DDBJ databases">
        <title>Sequencing the genomes of 1000 actinobacteria strains.</title>
        <authorList>
            <person name="Klenk H.-P."/>
        </authorList>
    </citation>
    <scope>NUCLEOTIDE SEQUENCE [LARGE SCALE GENOMIC DNA]</scope>
    <source>
        <strain evidence="7 8">DSM 45876</strain>
    </source>
</reference>
<feature type="domain" description="Glycosyltransferase 2-like" evidence="6">
    <location>
        <begin position="42"/>
        <end position="218"/>
    </location>
</feature>
<dbReference type="InterPro" id="IPR029044">
    <property type="entry name" value="Nucleotide-diphossugar_trans"/>
</dbReference>